<name>A0ABQ5GC92_9ASTR</name>
<keyword evidence="3" id="KW-1185">Reference proteome</keyword>
<evidence type="ECO:0000313" key="2">
    <source>
        <dbReference type="EMBL" id="GJT73307.1"/>
    </source>
</evidence>
<feature type="region of interest" description="Disordered" evidence="1">
    <location>
        <begin position="213"/>
        <end position="258"/>
    </location>
</feature>
<dbReference type="EMBL" id="BQNB010018339">
    <property type="protein sequence ID" value="GJT73307.1"/>
    <property type="molecule type" value="Genomic_DNA"/>
</dbReference>
<protein>
    <submittedName>
        <fullName evidence="2">Uncharacterized protein</fullName>
    </submittedName>
</protein>
<accession>A0ABQ5GC92</accession>
<reference evidence="2" key="1">
    <citation type="journal article" date="2022" name="Int. J. Mol. Sci.">
        <title>Draft Genome of Tanacetum Coccineum: Genomic Comparison of Closely Related Tanacetum-Family Plants.</title>
        <authorList>
            <person name="Yamashiro T."/>
            <person name="Shiraishi A."/>
            <person name="Nakayama K."/>
            <person name="Satake H."/>
        </authorList>
    </citation>
    <scope>NUCLEOTIDE SEQUENCE</scope>
</reference>
<comment type="caution">
    <text evidence="2">The sequence shown here is derived from an EMBL/GenBank/DDBJ whole genome shotgun (WGS) entry which is preliminary data.</text>
</comment>
<organism evidence="2 3">
    <name type="scientific">Tanacetum coccineum</name>
    <dbReference type="NCBI Taxonomy" id="301880"/>
    <lineage>
        <taxon>Eukaryota</taxon>
        <taxon>Viridiplantae</taxon>
        <taxon>Streptophyta</taxon>
        <taxon>Embryophyta</taxon>
        <taxon>Tracheophyta</taxon>
        <taxon>Spermatophyta</taxon>
        <taxon>Magnoliopsida</taxon>
        <taxon>eudicotyledons</taxon>
        <taxon>Gunneridae</taxon>
        <taxon>Pentapetalae</taxon>
        <taxon>asterids</taxon>
        <taxon>campanulids</taxon>
        <taxon>Asterales</taxon>
        <taxon>Asteraceae</taxon>
        <taxon>Asteroideae</taxon>
        <taxon>Anthemideae</taxon>
        <taxon>Anthemidinae</taxon>
        <taxon>Tanacetum</taxon>
    </lineage>
</organism>
<evidence type="ECO:0000313" key="3">
    <source>
        <dbReference type="Proteomes" id="UP001151760"/>
    </source>
</evidence>
<gene>
    <name evidence="2" type="ORF">Tco_1032593</name>
</gene>
<proteinExistence type="predicted"/>
<reference evidence="2" key="2">
    <citation type="submission" date="2022-01" db="EMBL/GenBank/DDBJ databases">
        <authorList>
            <person name="Yamashiro T."/>
            <person name="Shiraishi A."/>
            <person name="Satake H."/>
            <person name="Nakayama K."/>
        </authorList>
    </citation>
    <scope>NUCLEOTIDE SEQUENCE</scope>
</reference>
<sequence length="258" mass="28915">MANGNALCRLTDLKSKAWEKMSFNKRMCKYDKKKANVINAKSWVILLECTGEKQLDSIAQITLSSNLRARIRQRTKGLVVWDAAGSVLVMAMVRLADEYALTGYLFSGNYLSFGCELLYAELKKEFGQWRSSRKYKECYIQAKLEKLNDKVQLEESKARSKFGLGFGETFGSDEVFDPSAPSIFDTTPEDVAEKPLYDRFVKAVGMHAVPPPITGTFMPPSNNPDLDDTHDKSSDSEPLALHPVFQVSSPQAPRPMNP</sequence>
<evidence type="ECO:0000256" key="1">
    <source>
        <dbReference type="SAM" id="MobiDB-lite"/>
    </source>
</evidence>
<dbReference type="Proteomes" id="UP001151760">
    <property type="component" value="Unassembled WGS sequence"/>
</dbReference>